<sequence>MEELEELAFSTIEETYCPKIFRRNVDNIFAITENGKENVLLEHLDGLFPEHISFTMEEESNNKLPFLDILMIKEDARLKTTVYRKPTNSDRCLHFSSHQPPSVFSGIVKGMVDRALNFDNTHRAFSSADDGFKDDTVIITKADNGNVVVVMDRETYSNKKRPVII</sequence>
<proteinExistence type="predicted"/>
<evidence type="ECO:0000313" key="2">
    <source>
        <dbReference type="WBParaSite" id="TMUE_3000011518.1"/>
    </source>
</evidence>
<protein>
    <submittedName>
        <fullName evidence="2">Reverse transcriptase domain-containing protein</fullName>
    </submittedName>
</protein>
<reference evidence="2" key="1">
    <citation type="submission" date="2019-12" db="UniProtKB">
        <authorList>
            <consortium name="WormBaseParasite"/>
        </authorList>
    </citation>
    <scope>IDENTIFICATION</scope>
</reference>
<keyword evidence="1" id="KW-1185">Reference proteome</keyword>
<dbReference type="PANTHER" id="PTHR21301">
    <property type="entry name" value="REVERSE TRANSCRIPTASE"/>
    <property type="match status" value="1"/>
</dbReference>
<dbReference type="AlphaFoldDB" id="A0A5S6QWL8"/>
<name>A0A5S6QWL8_TRIMR</name>
<dbReference type="Proteomes" id="UP000046395">
    <property type="component" value="Unassembled WGS sequence"/>
</dbReference>
<dbReference type="WBParaSite" id="TMUE_3000011518.1">
    <property type="protein sequence ID" value="TMUE_3000011518.1"/>
    <property type="gene ID" value="WBGene00291166"/>
</dbReference>
<dbReference type="PANTHER" id="PTHR21301:SF11">
    <property type="entry name" value="GIY-YIG DOMAIN-CONTAINING PROTEIN"/>
    <property type="match status" value="1"/>
</dbReference>
<accession>A0A5S6QWL8</accession>
<dbReference type="STRING" id="70415.A0A5S6QWL8"/>
<organism evidence="1 2">
    <name type="scientific">Trichuris muris</name>
    <name type="common">Mouse whipworm</name>
    <dbReference type="NCBI Taxonomy" id="70415"/>
    <lineage>
        <taxon>Eukaryota</taxon>
        <taxon>Metazoa</taxon>
        <taxon>Ecdysozoa</taxon>
        <taxon>Nematoda</taxon>
        <taxon>Enoplea</taxon>
        <taxon>Dorylaimia</taxon>
        <taxon>Trichinellida</taxon>
        <taxon>Trichuridae</taxon>
        <taxon>Trichuris</taxon>
    </lineage>
</organism>
<evidence type="ECO:0000313" key="1">
    <source>
        <dbReference type="Proteomes" id="UP000046395"/>
    </source>
</evidence>